<keyword evidence="3" id="KW-1185">Reference proteome</keyword>
<evidence type="ECO:0000313" key="3">
    <source>
        <dbReference type="Proteomes" id="UP001519332"/>
    </source>
</evidence>
<name>A0ABS4TTU1_9PSEU</name>
<proteinExistence type="predicted"/>
<evidence type="ECO:0000256" key="1">
    <source>
        <dbReference type="SAM" id="MobiDB-lite"/>
    </source>
</evidence>
<reference evidence="2 3" key="1">
    <citation type="submission" date="2021-03" db="EMBL/GenBank/DDBJ databases">
        <title>Sequencing the genomes of 1000 actinobacteria strains.</title>
        <authorList>
            <person name="Klenk H.-P."/>
        </authorList>
    </citation>
    <scope>NUCLEOTIDE SEQUENCE [LARGE SCALE GENOMIC DNA]</scope>
    <source>
        <strain evidence="2 3">DSM 46670</strain>
    </source>
</reference>
<accession>A0ABS4TTU1</accession>
<protein>
    <submittedName>
        <fullName evidence="2">Uncharacterized protein</fullName>
    </submittedName>
</protein>
<gene>
    <name evidence="2" type="ORF">JOF56_007784</name>
</gene>
<comment type="caution">
    <text evidence="2">The sequence shown here is derived from an EMBL/GenBank/DDBJ whole genome shotgun (WGS) entry which is preliminary data.</text>
</comment>
<dbReference type="Proteomes" id="UP001519332">
    <property type="component" value="Unassembled WGS sequence"/>
</dbReference>
<evidence type="ECO:0000313" key="2">
    <source>
        <dbReference type="EMBL" id="MBP2327399.1"/>
    </source>
</evidence>
<dbReference type="EMBL" id="JAGINW010000001">
    <property type="protein sequence ID" value="MBP2327399.1"/>
    <property type="molecule type" value="Genomic_DNA"/>
</dbReference>
<organism evidence="2 3">
    <name type="scientific">Kibdelosporangium banguiense</name>
    <dbReference type="NCBI Taxonomy" id="1365924"/>
    <lineage>
        <taxon>Bacteria</taxon>
        <taxon>Bacillati</taxon>
        <taxon>Actinomycetota</taxon>
        <taxon>Actinomycetes</taxon>
        <taxon>Pseudonocardiales</taxon>
        <taxon>Pseudonocardiaceae</taxon>
        <taxon>Kibdelosporangium</taxon>
    </lineage>
</organism>
<sequence>MDFPLPLGPAGPTVWPGSTRNETPVITGGVGR</sequence>
<feature type="region of interest" description="Disordered" evidence="1">
    <location>
        <begin position="1"/>
        <end position="32"/>
    </location>
</feature>